<feature type="transmembrane region" description="Helical" evidence="1">
    <location>
        <begin position="126"/>
        <end position="153"/>
    </location>
</feature>
<name>A0AAD3Y2Q4_NEPGR</name>
<keyword evidence="1" id="KW-1133">Transmembrane helix</keyword>
<organism evidence="2 3">
    <name type="scientific">Nepenthes gracilis</name>
    <name type="common">Slender pitcher plant</name>
    <dbReference type="NCBI Taxonomy" id="150966"/>
    <lineage>
        <taxon>Eukaryota</taxon>
        <taxon>Viridiplantae</taxon>
        <taxon>Streptophyta</taxon>
        <taxon>Embryophyta</taxon>
        <taxon>Tracheophyta</taxon>
        <taxon>Spermatophyta</taxon>
        <taxon>Magnoliopsida</taxon>
        <taxon>eudicotyledons</taxon>
        <taxon>Gunneridae</taxon>
        <taxon>Pentapetalae</taxon>
        <taxon>Caryophyllales</taxon>
        <taxon>Nepenthaceae</taxon>
        <taxon>Nepenthes</taxon>
    </lineage>
</organism>
<gene>
    <name evidence="2" type="ORF">Nepgr_027193</name>
</gene>
<keyword evidence="1" id="KW-0472">Membrane</keyword>
<protein>
    <submittedName>
        <fullName evidence="2">Uncharacterized protein</fullName>
    </submittedName>
</protein>
<evidence type="ECO:0000256" key="1">
    <source>
        <dbReference type="SAM" id="Phobius"/>
    </source>
</evidence>
<keyword evidence="1" id="KW-0812">Transmembrane</keyword>
<accession>A0AAD3Y2Q4</accession>
<comment type="caution">
    <text evidence="2">The sequence shown here is derived from an EMBL/GenBank/DDBJ whole genome shotgun (WGS) entry which is preliminary data.</text>
</comment>
<dbReference type="Proteomes" id="UP001279734">
    <property type="component" value="Unassembled WGS sequence"/>
</dbReference>
<feature type="transmembrane region" description="Helical" evidence="1">
    <location>
        <begin position="90"/>
        <end position="114"/>
    </location>
</feature>
<reference evidence="2" key="1">
    <citation type="submission" date="2023-05" db="EMBL/GenBank/DDBJ databases">
        <title>Nepenthes gracilis genome sequencing.</title>
        <authorList>
            <person name="Fukushima K."/>
        </authorList>
    </citation>
    <scope>NUCLEOTIDE SEQUENCE</scope>
    <source>
        <strain evidence="2">SING2019-196</strain>
    </source>
</reference>
<sequence>MPSKLADGTAKFTMYSAVDVHLLRYANGLGYLWQPPYFDKMPVKFSLLHESSECLKLHCFVDGATSDAGGETDFMRFPVTTAVELGCRKLLLLVLTLCYDMLLLLGDGVVYQIVVKLSSAAYCRHMLLRVLMLFLAIVDEYGLSSICLLPAYAAAPHALIDVF</sequence>
<dbReference type="EMBL" id="BSYO01000029">
    <property type="protein sequence ID" value="GMH25350.1"/>
    <property type="molecule type" value="Genomic_DNA"/>
</dbReference>
<evidence type="ECO:0000313" key="2">
    <source>
        <dbReference type="EMBL" id="GMH25350.1"/>
    </source>
</evidence>
<evidence type="ECO:0000313" key="3">
    <source>
        <dbReference type="Proteomes" id="UP001279734"/>
    </source>
</evidence>
<keyword evidence="3" id="KW-1185">Reference proteome</keyword>
<proteinExistence type="predicted"/>
<dbReference type="AlphaFoldDB" id="A0AAD3Y2Q4"/>